<keyword evidence="7 10" id="KW-0472">Membrane</keyword>
<accession>A0A9D1E7X5</accession>
<comment type="pathway">
    <text evidence="10">Lipid metabolism; phospholipid metabolism.</text>
</comment>
<keyword evidence="5 10" id="KW-1133">Transmembrane helix</keyword>
<evidence type="ECO:0000256" key="8">
    <source>
        <dbReference type="ARBA" id="ARBA00023209"/>
    </source>
</evidence>
<dbReference type="Pfam" id="PF02660">
    <property type="entry name" value="G3P_acyltransf"/>
    <property type="match status" value="1"/>
</dbReference>
<dbReference type="EC" id="2.3.1.275" evidence="10"/>
<evidence type="ECO:0000256" key="10">
    <source>
        <dbReference type="HAMAP-Rule" id="MF_01043"/>
    </source>
</evidence>
<evidence type="ECO:0000256" key="7">
    <source>
        <dbReference type="ARBA" id="ARBA00023136"/>
    </source>
</evidence>
<dbReference type="GO" id="GO:0043772">
    <property type="term" value="F:acyl-phosphate glycerol-3-phosphate acyltransferase activity"/>
    <property type="evidence" value="ECO:0007669"/>
    <property type="project" value="UniProtKB-UniRule"/>
</dbReference>
<protein>
    <recommendedName>
        <fullName evidence="10">Glycerol-3-phosphate acyltransferase</fullName>
    </recommendedName>
    <alternativeName>
        <fullName evidence="10">Acyl-PO4 G3P acyltransferase</fullName>
    </alternativeName>
    <alternativeName>
        <fullName evidence="10">Acyl-phosphate--glycerol-3-phosphate acyltransferase</fullName>
    </alternativeName>
    <alternativeName>
        <fullName evidence="10">G3P acyltransferase</fullName>
        <shortName evidence="10">GPAT</shortName>
        <ecNumber evidence="10">2.3.1.275</ecNumber>
    </alternativeName>
    <alternativeName>
        <fullName evidence="10">Lysophosphatidic acid synthase</fullName>
        <shortName evidence="10">LPA synthase</shortName>
    </alternativeName>
</protein>
<comment type="subunit">
    <text evidence="10">Probably interacts with PlsX.</text>
</comment>
<dbReference type="PANTHER" id="PTHR30309">
    <property type="entry name" value="INNER MEMBRANE PROTEIN YGIH"/>
    <property type="match status" value="1"/>
</dbReference>
<dbReference type="InterPro" id="IPR003811">
    <property type="entry name" value="G3P_acylTferase_PlsY"/>
</dbReference>
<dbReference type="SMART" id="SM01207">
    <property type="entry name" value="G3P_acyltransf"/>
    <property type="match status" value="1"/>
</dbReference>
<comment type="subcellular location">
    <subcellularLocation>
        <location evidence="10">Cell membrane</location>
        <topology evidence="10">Multi-pass membrane protein</topology>
    </subcellularLocation>
</comment>
<evidence type="ECO:0000256" key="3">
    <source>
        <dbReference type="ARBA" id="ARBA00022679"/>
    </source>
</evidence>
<dbReference type="GO" id="GO:0008654">
    <property type="term" value="P:phospholipid biosynthetic process"/>
    <property type="evidence" value="ECO:0007669"/>
    <property type="project" value="UniProtKB-UniRule"/>
</dbReference>
<keyword evidence="2 10" id="KW-0444">Lipid biosynthesis</keyword>
<name>A0A9D1E7X5_9FIRM</name>
<feature type="transmembrane region" description="Helical" evidence="10">
    <location>
        <begin position="116"/>
        <end position="145"/>
    </location>
</feature>
<evidence type="ECO:0000256" key="6">
    <source>
        <dbReference type="ARBA" id="ARBA00023098"/>
    </source>
</evidence>
<dbReference type="EMBL" id="DVHM01000009">
    <property type="protein sequence ID" value="HIR69793.1"/>
    <property type="molecule type" value="Genomic_DNA"/>
</dbReference>
<feature type="transmembrane region" description="Helical" evidence="10">
    <location>
        <begin position="151"/>
        <end position="180"/>
    </location>
</feature>
<dbReference type="HAMAP" id="MF_01043">
    <property type="entry name" value="PlsY"/>
    <property type="match status" value="1"/>
</dbReference>
<feature type="transmembrane region" description="Helical" evidence="10">
    <location>
        <begin position="58"/>
        <end position="81"/>
    </location>
</feature>
<keyword evidence="6 10" id="KW-0443">Lipid metabolism</keyword>
<sequence length="201" mass="21590">MDHWELAVICTVIGYLCGCFLTAELAARLAEGKSASEIGSGNPGMANIMANLGKKAGFFVLAGDVGKTLIAFGVSWLLAGGLLGRETFLWAGLGVVLGHNFPFWKKFRGGKGVAVTCTWLIFFMPVWGTVSCIAGGAVVLATGYLPLGAVLIPLLGTCFAFFSQGIMAGIFFLLSFLLMLSRHYRGLLRIVRGTEERKFRR</sequence>
<gene>
    <name evidence="10" type="primary">plsY</name>
    <name evidence="11" type="ORF">IAA55_00750</name>
</gene>
<comment type="similarity">
    <text evidence="10">Belongs to the PlsY family.</text>
</comment>
<evidence type="ECO:0000256" key="2">
    <source>
        <dbReference type="ARBA" id="ARBA00022516"/>
    </source>
</evidence>
<evidence type="ECO:0000256" key="9">
    <source>
        <dbReference type="ARBA" id="ARBA00023264"/>
    </source>
</evidence>
<keyword evidence="8 10" id="KW-0594">Phospholipid biosynthesis</keyword>
<reference evidence="11" key="2">
    <citation type="journal article" date="2021" name="PeerJ">
        <title>Extensive microbial diversity within the chicken gut microbiome revealed by metagenomics and culture.</title>
        <authorList>
            <person name="Gilroy R."/>
            <person name="Ravi A."/>
            <person name="Getino M."/>
            <person name="Pursley I."/>
            <person name="Horton D.L."/>
            <person name="Alikhan N.F."/>
            <person name="Baker D."/>
            <person name="Gharbi K."/>
            <person name="Hall N."/>
            <person name="Watson M."/>
            <person name="Adriaenssens E.M."/>
            <person name="Foster-Nyarko E."/>
            <person name="Jarju S."/>
            <person name="Secka A."/>
            <person name="Antonio M."/>
            <person name="Oren A."/>
            <person name="Chaudhuri R.R."/>
            <person name="La Ragione R."/>
            <person name="Hildebrand F."/>
            <person name="Pallen M.J."/>
        </authorList>
    </citation>
    <scope>NUCLEOTIDE SEQUENCE</scope>
    <source>
        <strain evidence="11">ChiSjej5B23-6657</strain>
    </source>
</reference>
<reference evidence="11" key="1">
    <citation type="submission" date="2020-10" db="EMBL/GenBank/DDBJ databases">
        <authorList>
            <person name="Gilroy R."/>
        </authorList>
    </citation>
    <scope>NUCLEOTIDE SEQUENCE</scope>
    <source>
        <strain evidence="11">ChiSjej5B23-6657</strain>
    </source>
</reference>
<proteinExistence type="inferred from homology"/>
<evidence type="ECO:0000313" key="12">
    <source>
        <dbReference type="Proteomes" id="UP000823912"/>
    </source>
</evidence>
<keyword evidence="3 10" id="KW-0808">Transferase</keyword>
<keyword evidence="11" id="KW-0012">Acyltransferase</keyword>
<keyword evidence="9 10" id="KW-1208">Phospholipid metabolism</keyword>
<organism evidence="11 12">
    <name type="scientific">Candidatus Pullilachnospira gallistercoris</name>
    <dbReference type="NCBI Taxonomy" id="2840911"/>
    <lineage>
        <taxon>Bacteria</taxon>
        <taxon>Bacillati</taxon>
        <taxon>Bacillota</taxon>
        <taxon>Clostridia</taxon>
        <taxon>Lachnospirales</taxon>
        <taxon>Lachnospiraceae</taxon>
        <taxon>Lachnospiraceae incertae sedis</taxon>
        <taxon>Candidatus Pullilachnospira</taxon>
    </lineage>
</organism>
<evidence type="ECO:0000256" key="5">
    <source>
        <dbReference type="ARBA" id="ARBA00022989"/>
    </source>
</evidence>
<keyword evidence="4 10" id="KW-0812">Transmembrane</keyword>
<dbReference type="PANTHER" id="PTHR30309:SF0">
    <property type="entry name" value="GLYCEROL-3-PHOSPHATE ACYLTRANSFERASE-RELATED"/>
    <property type="match status" value="1"/>
</dbReference>
<keyword evidence="1 10" id="KW-1003">Cell membrane</keyword>
<comment type="caution">
    <text evidence="11">The sequence shown here is derived from an EMBL/GenBank/DDBJ whole genome shotgun (WGS) entry which is preliminary data.</text>
</comment>
<dbReference type="AlphaFoldDB" id="A0A9D1E7X5"/>
<feature type="transmembrane region" description="Helical" evidence="10">
    <location>
        <begin position="6"/>
        <end position="27"/>
    </location>
</feature>
<comment type="function">
    <text evidence="10">Catalyzes the transfer of an acyl group from acyl-phosphate (acyl-PO(4)) to glycerol-3-phosphate (G3P) to form lysophosphatidic acid (LPA). This enzyme utilizes acyl-phosphate as fatty acyl donor, but not acyl-CoA or acyl-ACP.</text>
</comment>
<dbReference type="Proteomes" id="UP000823912">
    <property type="component" value="Unassembled WGS sequence"/>
</dbReference>
<comment type="catalytic activity">
    <reaction evidence="10">
        <text>an acyl phosphate + sn-glycerol 3-phosphate = a 1-acyl-sn-glycero-3-phosphate + phosphate</text>
        <dbReference type="Rhea" id="RHEA:34075"/>
        <dbReference type="ChEBI" id="CHEBI:43474"/>
        <dbReference type="ChEBI" id="CHEBI:57597"/>
        <dbReference type="ChEBI" id="CHEBI:57970"/>
        <dbReference type="ChEBI" id="CHEBI:59918"/>
        <dbReference type="EC" id="2.3.1.275"/>
    </reaction>
</comment>
<evidence type="ECO:0000256" key="4">
    <source>
        <dbReference type="ARBA" id="ARBA00022692"/>
    </source>
</evidence>
<evidence type="ECO:0000256" key="1">
    <source>
        <dbReference type="ARBA" id="ARBA00022475"/>
    </source>
</evidence>
<evidence type="ECO:0000313" key="11">
    <source>
        <dbReference type="EMBL" id="HIR69793.1"/>
    </source>
</evidence>
<dbReference type="GO" id="GO:0005886">
    <property type="term" value="C:plasma membrane"/>
    <property type="evidence" value="ECO:0007669"/>
    <property type="project" value="UniProtKB-SubCell"/>
</dbReference>
<feature type="transmembrane region" description="Helical" evidence="10">
    <location>
        <begin position="87"/>
        <end position="104"/>
    </location>
</feature>